<feature type="compositionally biased region" description="Acidic residues" evidence="7">
    <location>
        <begin position="464"/>
        <end position="473"/>
    </location>
</feature>
<accession>A0A0D1XSN0</accession>
<dbReference type="FunCoup" id="A0A0D1XSN0">
    <property type="interactions" value="960"/>
</dbReference>
<feature type="compositionally biased region" description="Polar residues" evidence="7">
    <location>
        <begin position="857"/>
        <end position="870"/>
    </location>
</feature>
<dbReference type="VEuPathDB" id="FungiDB:PV09_03607"/>
<organism evidence="10 11">
    <name type="scientific">Verruconis gallopava</name>
    <dbReference type="NCBI Taxonomy" id="253628"/>
    <lineage>
        <taxon>Eukaryota</taxon>
        <taxon>Fungi</taxon>
        <taxon>Dikarya</taxon>
        <taxon>Ascomycota</taxon>
        <taxon>Pezizomycotina</taxon>
        <taxon>Dothideomycetes</taxon>
        <taxon>Pleosporomycetidae</taxon>
        <taxon>Venturiales</taxon>
        <taxon>Sympoventuriaceae</taxon>
        <taxon>Verruconis</taxon>
    </lineage>
</organism>
<proteinExistence type="inferred from homology"/>
<feature type="compositionally biased region" description="Polar residues" evidence="7">
    <location>
        <begin position="839"/>
        <end position="849"/>
    </location>
</feature>
<dbReference type="Pfam" id="PF05833">
    <property type="entry name" value="NFACT_N"/>
    <property type="match status" value="1"/>
</dbReference>
<evidence type="ECO:0000256" key="7">
    <source>
        <dbReference type="SAM" id="MobiDB-lite"/>
    </source>
</evidence>
<evidence type="ECO:0000313" key="11">
    <source>
        <dbReference type="Proteomes" id="UP000053259"/>
    </source>
</evidence>
<dbReference type="Pfam" id="PF11923">
    <property type="entry name" value="NFACT-C"/>
    <property type="match status" value="1"/>
</dbReference>
<dbReference type="FunFam" id="2.30.310.10:FF:000003">
    <property type="entry name" value="Zinc knuckle domain containing protein"/>
    <property type="match status" value="1"/>
</dbReference>
<dbReference type="Proteomes" id="UP000053259">
    <property type="component" value="Unassembled WGS sequence"/>
</dbReference>
<keyword evidence="4 6" id="KW-0175">Coiled coil</keyword>
<keyword evidence="3" id="KW-0963">Cytoplasm</keyword>
<feature type="compositionally biased region" description="Basic and acidic residues" evidence="7">
    <location>
        <begin position="939"/>
        <end position="951"/>
    </location>
</feature>
<feature type="compositionally biased region" description="Gly residues" evidence="7">
    <location>
        <begin position="1080"/>
        <end position="1107"/>
    </location>
</feature>
<dbReference type="AlphaFoldDB" id="A0A0D1XSN0"/>
<dbReference type="GO" id="GO:0000049">
    <property type="term" value="F:tRNA binding"/>
    <property type="evidence" value="ECO:0007669"/>
    <property type="project" value="TreeGrafter"/>
</dbReference>
<dbReference type="RefSeq" id="XP_016215620.1">
    <property type="nucleotide sequence ID" value="XM_016356827.1"/>
</dbReference>
<keyword evidence="11" id="KW-1185">Reference proteome</keyword>
<dbReference type="PANTHER" id="PTHR15239">
    <property type="entry name" value="NUCLEAR EXPORT MEDIATOR FACTOR NEMF"/>
    <property type="match status" value="1"/>
</dbReference>
<dbReference type="GO" id="GO:1990116">
    <property type="term" value="P:ribosome-associated ubiquitin-dependent protein catabolic process"/>
    <property type="evidence" value="ECO:0007669"/>
    <property type="project" value="TreeGrafter"/>
</dbReference>
<dbReference type="PANTHER" id="PTHR15239:SF6">
    <property type="entry name" value="RIBOSOME QUALITY CONTROL COMPLEX SUBUNIT NEMF"/>
    <property type="match status" value="1"/>
</dbReference>
<feature type="compositionally biased region" description="Basic and acidic residues" evidence="7">
    <location>
        <begin position="766"/>
        <end position="778"/>
    </location>
</feature>
<dbReference type="Gene3D" id="2.30.310.10">
    <property type="entry name" value="ibrinogen binding protein from staphylococcus aureus domain"/>
    <property type="match status" value="1"/>
</dbReference>
<protein>
    <recommendedName>
        <fullName evidence="5">Ribosome quality control complex subunit 2</fullName>
    </recommendedName>
</protein>
<dbReference type="STRING" id="253628.A0A0D1XSN0"/>
<evidence type="ECO:0000256" key="1">
    <source>
        <dbReference type="ARBA" id="ARBA00004496"/>
    </source>
</evidence>
<dbReference type="GO" id="GO:0072344">
    <property type="term" value="P:rescue of stalled ribosome"/>
    <property type="evidence" value="ECO:0007669"/>
    <property type="project" value="TreeGrafter"/>
</dbReference>
<feature type="compositionally biased region" description="Acidic residues" evidence="7">
    <location>
        <begin position="446"/>
        <end position="455"/>
    </location>
</feature>
<evidence type="ECO:0000256" key="5">
    <source>
        <dbReference type="ARBA" id="ARBA00070414"/>
    </source>
</evidence>
<feature type="domain" description="NFACT protein C-terminal" evidence="9">
    <location>
        <begin position="976"/>
        <end position="1077"/>
    </location>
</feature>
<feature type="region of interest" description="Disordered" evidence="7">
    <location>
        <begin position="1080"/>
        <end position="1114"/>
    </location>
</feature>
<dbReference type="GO" id="GO:0043023">
    <property type="term" value="F:ribosomal large subunit binding"/>
    <property type="evidence" value="ECO:0007669"/>
    <property type="project" value="TreeGrafter"/>
</dbReference>
<dbReference type="GO" id="GO:0005737">
    <property type="term" value="C:cytoplasm"/>
    <property type="evidence" value="ECO:0007669"/>
    <property type="project" value="UniProtKB-SubCell"/>
</dbReference>
<sequence length="1114" mass="123677">MKQRFSSLDVKVISHELNVALSTLRVSNIYDLSSRIFLFKFAKPGRKEQLVVDSGFRCHLTDFNRSTASAPSHFVQRLRKYLKTRRVTKVAQIGTDRIIELEFSDGLYRLYLEFYAGGNIVLTDGEGTVLSLLRTVTEGAEDEKLRVGAKYNLAGRQNINGVPELTKERIKDGLERAIHRQQAFAEEDNVAPKKDKKKSTKDVLRKSLAVSINEFPPMLVDHAMKIRGFDSTIKPEEVLSSEEQLDKLLGVLQEAQKLVAEITRSDVVKGYIVAKKNPKAGTAEDEKSPAQEKVLYEDFHPFKPAQFEDDPQVSFLEFEGFNKTVDEFFSSIEGQKLESRLHEREEAARKRLQQARLEHEKRISGLQQAQELNVRKAEAILANIERVEEAQAAVNGLIAQGMDWVDISRLIEAEQRRGNPVAAMIKLPLKLYENTVTLLLGEAEAEMENDSDYAESDTNSEISMSDDESDSEQAQERKQKHKEGKYERLAIDIDLALTPWANASQYYDQKKTAAVKESKTVQASAQALKSTERKIAADLKKGLDQEKEVLRPVRKQFWFEKFYYFISSDGYLVLGGRDAQQNELLYKRHLRKGDVYVHADLHGAASVVIKNNAATPDAPIPPSTLSQAGTFSVAASSAWDSKAVMSAYWVNADQVSKTAPTGEYLSTGGFMIRGKKNYLPPAQLLLGFAVIWQISEESKANHQKHRFSEQEVKSMEDSMASTTIGDTEMVSTKRNAENADHETDSDEGFPDATITAKIESDDEDFPDAKLEGPTHSDSDDQYNEENVAHHANPLQPKASLNVQSDDDDDDESSEVDSNQEGRSAPQPKDHAAQRHLTAQERQQLRTGKTLTAVENDAASNTSKSTSQTKPKNLPLPRGKRGKMKKAAMKYADQDEEDRELAMRILGSRTGQDAAAEAAAARSAKKEEEERQKQRRREQHLRAQEEGKAAEARRLAKLEGATSGEDDVERIVEEFGIDCFTGRPLPGDEILAAIPVCAPWSALATYKYKVKLQPGNIKKGKAVTQILDTWNRDGKDVKKVDRASQDTEKLWPREVELIKGMKQVEVVGTLPVKGVRLVIAGGGDSKGGGSGSKNSGGKGGAKAGGKGGGKGKNKK</sequence>
<evidence type="ECO:0000256" key="6">
    <source>
        <dbReference type="SAM" id="Coils"/>
    </source>
</evidence>
<evidence type="ECO:0000256" key="3">
    <source>
        <dbReference type="ARBA" id="ARBA00022490"/>
    </source>
</evidence>
<dbReference type="EMBL" id="KN847537">
    <property type="protein sequence ID" value="KIW05751.1"/>
    <property type="molecule type" value="Genomic_DNA"/>
</dbReference>
<evidence type="ECO:0000256" key="2">
    <source>
        <dbReference type="ARBA" id="ARBA00008318"/>
    </source>
</evidence>
<dbReference type="InterPro" id="IPR051608">
    <property type="entry name" value="RQC_Subunit_NEMF"/>
</dbReference>
<feature type="compositionally biased region" description="Basic and acidic residues" evidence="7">
    <location>
        <begin position="702"/>
        <end position="716"/>
    </location>
</feature>
<feature type="region of interest" description="Disordered" evidence="7">
    <location>
        <begin position="446"/>
        <end position="483"/>
    </location>
</feature>
<dbReference type="Pfam" id="PF05670">
    <property type="entry name" value="NFACT-R_1"/>
    <property type="match status" value="1"/>
</dbReference>
<dbReference type="GO" id="GO:1990112">
    <property type="term" value="C:RQC complex"/>
    <property type="evidence" value="ECO:0007669"/>
    <property type="project" value="TreeGrafter"/>
</dbReference>
<feature type="compositionally biased region" description="Polar residues" evidence="7">
    <location>
        <begin position="719"/>
        <end position="733"/>
    </location>
</feature>
<dbReference type="HOGENOM" id="CLU_003612_1_1_1"/>
<comment type="similarity">
    <text evidence="2">Belongs to the NEMF family.</text>
</comment>
<feature type="compositionally biased region" description="Acidic residues" evidence="7">
    <location>
        <begin position="804"/>
        <end position="814"/>
    </location>
</feature>
<gene>
    <name evidence="10" type="ORF">PV09_03607</name>
</gene>
<evidence type="ECO:0000256" key="4">
    <source>
        <dbReference type="ARBA" id="ARBA00023054"/>
    </source>
</evidence>
<feature type="region of interest" description="Disordered" evidence="7">
    <location>
        <begin position="702"/>
        <end position="895"/>
    </location>
</feature>
<feature type="coiled-coil region" evidence="6">
    <location>
        <begin position="338"/>
        <end position="369"/>
    </location>
</feature>
<dbReference type="OrthoDB" id="207084at2759"/>
<evidence type="ECO:0000259" key="9">
    <source>
        <dbReference type="Pfam" id="PF11923"/>
    </source>
</evidence>
<comment type="subcellular location">
    <subcellularLocation>
        <location evidence="1">Cytoplasm</location>
    </subcellularLocation>
</comment>
<reference evidence="10 11" key="1">
    <citation type="submission" date="2015-01" db="EMBL/GenBank/DDBJ databases">
        <title>The Genome Sequence of Ochroconis gallopava CBS43764.</title>
        <authorList>
            <consortium name="The Broad Institute Genomics Platform"/>
            <person name="Cuomo C."/>
            <person name="de Hoog S."/>
            <person name="Gorbushina A."/>
            <person name="Stielow B."/>
            <person name="Teixiera M."/>
            <person name="Abouelleil A."/>
            <person name="Chapman S.B."/>
            <person name="Priest M."/>
            <person name="Young S.K."/>
            <person name="Wortman J."/>
            <person name="Nusbaum C."/>
            <person name="Birren B."/>
        </authorList>
    </citation>
    <scope>NUCLEOTIDE SEQUENCE [LARGE SCALE GENOMIC DNA]</scope>
    <source>
        <strain evidence="10 11">CBS 43764</strain>
    </source>
</reference>
<feature type="domain" description="NFACT RNA-binding" evidence="8">
    <location>
        <begin position="561"/>
        <end position="674"/>
    </location>
</feature>
<name>A0A0D1XSN0_9PEZI</name>
<feature type="region of interest" description="Disordered" evidence="7">
    <location>
        <begin position="909"/>
        <end position="951"/>
    </location>
</feature>
<dbReference type="InterPro" id="IPR021846">
    <property type="entry name" value="NFACT-C"/>
</dbReference>
<feature type="compositionally biased region" description="Basic residues" evidence="7">
    <location>
        <begin position="877"/>
        <end position="887"/>
    </location>
</feature>
<evidence type="ECO:0000259" key="8">
    <source>
        <dbReference type="Pfam" id="PF05670"/>
    </source>
</evidence>
<dbReference type="InParanoid" id="A0A0D1XSN0"/>
<dbReference type="InterPro" id="IPR008532">
    <property type="entry name" value="NFACT_RNA-bd"/>
</dbReference>
<dbReference type="GeneID" id="27311580"/>
<evidence type="ECO:0000313" key="10">
    <source>
        <dbReference type="EMBL" id="KIW05751.1"/>
    </source>
</evidence>